<organism evidence="1 2">
    <name type="scientific">Quercus lobata</name>
    <name type="common">Valley oak</name>
    <dbReference type="NCBI Taxonomy" id="97700"/>
    <lineage>
        <taxon>Eukaryota</taxon>
        <taxon>Viridiplantae</taxon>
        <taxon>Streptophyta</taxon>
        <taxon>Embryophyta</taxon>
        <taxon>Tracheophyta</taxon>
        <taxon>Spermatophyta</taxon>
        <taxon>Magnoliopsida</taxon>
        <taxon>eudicotyledons</taxon>
        <taxon>Gunneridae</taxon>
        <taxon>Pentapetalae</taxon>
        <taxon>rosids</taxon>
        <taxon>fabids</taxon>
        <taxon>Fagales</taxon>
        <taxon>Fagaceae</taxon>
        <taxon>Quercus</taxon>
    </lineage>
</organism>
<proteinExistence type="predicted"/>
<reference evidence="1" key="2">
    <citation type="submission" date="2021-01" db="UniProtKB">
        <authorList>
            <consortium name="EnsemblPlants"/>
        </authorList>
    </citation>
    <scope>IDENTIFICATION</scope>
</reference>
<reference evidence="1 2" key="1">
    <citation type="journal article" date="2016" name="G3 (Bethesda)">
        <title>First Draft Assembly and Annotation of the Genome of a California Endemic Oak Quercus lobata Nee (Fagaceae).</title>
        <authorList>
            <person name="Sork V.L."/>
            <person name="Fitz-Gibbon S.T."/>
            <person name="Puiu D."/>
            <person name="Crepeau M."/>
            <person name="Gugger P.F."/>
            <person name="Sherman R."/>
            <person name="Stevens K."/>
            <person name="Langley C.H."/>
            <person name="Pellegrini M."/>
            <person name="Salzberg S.L."/>
        </authorList>
    </citation>
    <scope>NUCLEOTIDE SEQUENCE [LARGE SCALE GENOMIC DNA]</scope>
    <source>
        <strain evidence="1 2">cv. SW786</strain>
    </source>
</reference>
<accession>A0A7N2MSW5</accession>
<dbReference type="OMA" id="DIKEMMI"/>
<dbReference type="PANTHER" id="PTHR31170">
    <property type="entry name" value="BNAC04G53230D PROTEIN"/>
    <property type="match status" value="1"/>
</dbReference>
<dbReference type="Gramene" id="QL10p050252:mrna">
    <property type="protein sequence ID" value="QL10p050252:mrna"/>
    <property type="gene ID" value="QL10p050252"/>
</dbReference>
<dbReference type="InterPro" id="IPR004158">
    <property type="entry name" value="DUF247_pln"/>
</dbReference>
<dbReference type="PANTHER" id="PTHR31170:SF9">
    <property type="entry name" value="PROTEIN, PUTATIVE (DUF247)-RELATED"/>
    <property type="match status" value="1"/>
</dbReference>
<keyword evidence="2" id="KW-1185">Reference proteome</keyword>
<evidence type="ECO:0000313" key="2">
    <source>
        <dbReference type="Proteomes" id="UP000594261"/>
    </source>
</evidence>
<dbReference type="EnsemblPlants" id="QL10p050252:mrna">
    <property type="protein sequence ID" value="QL10p050252:mrna"/>
    <property type="gene ID" value="QL10p050252"/>
</dbReference>
<dbReference type="Proteomes" id="UP000594261">
    <property type="component" value="Chromosome 10"/>
</dbReference>
<dbReference type="Pfam" id="PF03140">
    <property type="entry name" value="DUF247"/>
    <property type="match status" value="1"/>
</dbReference>
<dbReference type="InParanoid" id="A0A7N2MSW5"/>
<dbReference type="EMBL" id="LRBV02000010">
    <property type="status" value="NOT_ANNOTATED_CDS"/>
    <property type="molecule type" value="Genomic_DNA"/>
</dbReference>
<sequence length="505" mass="58602">MVERPEIEPSKQCRIYKVPHPLRKWNEEAYTPQVVSIGPFHHQNERLKAMEEHKERYFRSFVKRSAINLEYLVGTIREMEESIRGCYEETIYNLDSDRFVKMILVDASFILELFFRFRSGRWTRDDPIFVQPRYNAVRLDLLLLENQLPFFVIEKLHHLAFPSLSDYVGLLELSFDYFGYYNIQSIQAHPNFEIEHFTDLLRTFQVPPPEKQPKRLHQMMKHLYSATQLHEAGVKFEVGTSKCDFDIKFEKGVLKIPSLELMDRTEVITRNIMALEQTRYLENAYFTDYFDFMDSLINAKEDVDLLCDKEILVNCLGDNNAATLMINNLNKGIAYAAVRYDYIELCKELNSFYENPWHKRKATLKREYFSTPWRTASTVAAIILLFLTFIQTIFPVIPAAEFQTPYILFELGRVLAFTAEQVSLPNSVTAVEAIAASRAVTFAKEIGLNSIALDGDLAAIIDSLKNDEGNSIAHHIARHVSNFEMWMEDIPSHLNVVILADLASF</sequence>
<name>A0A7N2MSW5_QUELO</name>
<evidence type="ECO:0000313" key="1">
    <source>
        <dbReference type="EnsemblPlants" id="QL10p050252:mrna"/>
    </source>
</evidence>
<dbReference type="AlphaFoldDB" id="A0A7N2MSW5"/>
<protein>
    <submittedName>
        <fullName evidence="1">Uncharacterized protein</fullName>
    </submittedName>
</protein>